<dbReference type="InterPro" id="IPR008274">
    <property type="entry name" value="AldOxase/xan_DH_MoCoBD1"/>
</dbReference>
<comment type="caution">
    <text evidence="5">The sequence shown here is derived from an EMBL/GenBank/DDBJ whole genome shotgun (WGS) entry which is preliminary data.</text>
</comment>
<feature type="domain" description="Aldehyde oxidase/xanthine dehydrogenase a/b hammerhead" evidence="4">
    <location>
        <begin position="23"/>
        <end position="138"/>
    </location>
</feature>
<name>A0ABQ3MNR0_9PSEU</name>
<dbReference type="Pfam" id="PF01315">
    <property type="entry name" value="Ald_Xan_dh_C"/>
    <property type="match status" value="1"/>
</dbReference>
<dbReference type="InterPro" id="IPR046867">
    <property type="entry name" value="AldOxase/xan_DH_MoCoBD2"/>
</dbReference>
<reference evidence="6" key="1">
    <citation type="journal article" date="2019" name="Int. J. Syst. Evol. Microbiol.">
        <title>The Global Catalogue of Microorganisms (GCM) 10K type strain sequencing project: providing services to taxonomists for standard genome sequencing and annotation.</title>
        <authorList>
            <consortium name="The Broad Institute Genomics Platform"/>
            <consortium name="The Broad Institute Genome Sequencing Center for Infectious Disease"/>
            <person name="Wu L."/>
            <person name="Ma J."/>
        </authorList>
    </citation>
    <scope>NUCLEOTIDE SEQUENCE [LARGE SCALE GENOMIC DNA]</scope>
    <source>
        <strain evidence="6">CGMCC 4.7367</strain>
    </source>
</reference>
<evidence type="ECO:0000256" key="3">
    <source>
        <dbReference type="SAM" id="MobiDB-lite"/>
    </source>
</evidence>
<evidence type="ECO:0000259" key="4">
    <source>
        <dbReference type="SMART" id="SM01008"/>
    </source>
</evidence>
<feature type="region of interest" description="Disordered" evidence="3">
    <location>
        <begin position="788"/>
        <end position="808"/>
    </location>
</feature>
<proteinExistence type="predicted"/>
<evidence type="ECO:0000313" key="6">
    <source>
        <dbReference type="Proteomes" id="UP000605568"/>
    </source>
</evidence>
<dbReference type="SUPFAM" id="SSF54665">
    <property type="entry name" value="CO dehydrogenase molybdoprotein N-domain-like"/>
    <property type="match status" value="1"/>
</dbReference>
<evidence type="ECO:0000313" key="5">
    <source>
        <dbReference type="EMBL" id="GHH55365.1"/>
    </source>
</evidence>
<dbReference type="InterPro" id="IPR000674">
    <property type="entry name" value="Ald_Oxase/Xan_DH_a/b"/>
</dbReference>
<gene>
    <name evidence="5" type="ORF">GCM10017774_71810</name>
</gene>
<dbReference type="SMART" id="SM01008">
    <property type="entry name" value="Ald_Xan_dh_C"/>
    <property type="match status" value="1"/>
</dbReference>
<evidence type="ECO:0000256" key="1">
    <source>
        <dbReference type="ARBA" id="ARBA00022505"/>
    </source>
</evidence>
<dbReference type="SUPFAM" id="SSF56003">
    <property type="entry name" value="Molybdenum cofactor-binding domain"/>
    <property type="match status" value="1"/>
</dbReference>
<sequence>MTATAEPEVGKARLRKEDARLITGQTRWTDNLQLTGMLHMAVLRSPVAHARITNIDVSRATSMPGVAVVLTGEDLAAEQGSLPCAWPITEDMKSPPAPALAVDQVNFAGEAVALVIADSAYHAADALEAIDVDYEDLPVVLDLEVALRDNDLVHPDLGTNKSATWIFDSAEAGAGTDVEAEIAAAEVVIERTFRQQRLIPAFMEPRSVVVDSSAGMFTVWSATQIPHILRWMLSAVTGISESKLRVIAPDVGGGFGGKLQVTPEELLCLLVARRMGRPVKWTETRTESMLSAHHGRDQLQKITLAARRDGTVTGLKVELLADMGAYLRLVTPGVPILGAFMFNSIYKFAAYRFVCTNVFTNKVPTDAYRGAGRPEATFAIERMMDELAVELDIEPMKIREKNWIKHEEFPFTTVAGLTYDSGNYEAATARAMELFGYDDMREEQARRRADGSTVQLGIGISTYTEMCGLAPSRVLGALRYGAGGWETASIRMLPTGKVEVITGTSPHGQGHETVWSQIVADRLGVPFEDIEVLHGDTATSHKGMDSYGSRSLAVGGTALVQAADKVLAKARTLAAHMMECDEADVEFASGSFSVRGTSTVRALGDVVLAAHVAHDLPEGMEPGMDADATFDPDNFSYPHGTHLCATEVDTETGMVKIVRYVAVDDVGTVVNPLIVDGQVHGGLAQGIAQALYEEATHDEMGTLTSATFADYLVPSAADLPAFLTDRTTTPATSNPLGAKGVGEAGTIASTPAVVNSVLDAVRHLGVRDIEMPMSPERVWTALQGRPDEGAGEVAAGGLGSIDAQGGQS</sequence>
<keyword evidence="1" id="KW-0500">Molybdenum</keyword>
<dbReference type="InterPro" id="IPR036856">
    <property type="entry name" value="Ald_Oxase/Xan_DH_a/b_sf"/>
</dbReference>
<dbReference type="Proteomes" id="UP000605568">
    <property type="component" value="Unassembled WGS sequence"/>
</dbReference>
<dbReference type="InterPro" id="IPR037165">
    <property type="entry name" value="AldOxase/xan_DH_Mopterin-bd_sf"/>
</dbReference>
<protein>
    <submittedName>
        <fullName evidence="5">Carbon-monoxide dehydrogenase large subunit</fullName>
    </submittedName>
</protein>
<dbReference type="Gene3D" id="3.90.1170.50">
    <property type="entry name" value="Aldehyde oxidase/xanthine dehydrogenase, a/b hammerhead"/>
    <property type="match status" value="1"/>
</dbReference>
<dbReference type="RefSeq" id="WP_191303789.1">
    <property type="nucleotide sequence ID" value="NZ_BNAR01000014.1"/>
</dbReference>
<dbReference type="PANTHER" id="PTHR11908">
    <property type="entry name" value="XANTHINE DEHYDROGENASE"/>
    <property type="match status" value="1"/>
</dbReference>
<dbReference type="Gene3D" id="3.30.365.10">
    <property type="entry name" value="Aldehyde oxidase/xanthine dehydrogenase, molybdopterin binding domain"/>
    <property type="match status" value="4"/>
</dbReference>
<keyword evidence="2" id="KW-0560">Oxidoreductase</keyword>
<accession>A0ABQ3MNR0</accession>
<keyword evidence="6" id="KW-1185">Reference proteome</keyword>
<dbReference type="Pfam" id="PF02738">
    <property type="entry name" value="MoCoBD_1"/>
    <property type="match status" value="1"/>
</dbReference>
<dbReference type="PANTHER" id="PTHR11908:SF132">
    <property type="entry name" value="ALDEHYDE OXIDASE 1-RELATED"/>
    <property type="match status" value="1"/>
</dbReference>
<evidence type="ECO:0000256" key="2">
    <source>
        <dbReference type="ARBA" id="ARBA00023002"/>
    </source>
</evidence>
<organism evidence="5 6">
    <name type="scientific">Lentzea cavernae</name>
    <dbReference type="NCBI Taxonomy" id="2020703"/>
    <lineage>
        <taxon>Bacteria</taxon>
        <taxon>Bacillati</taxon>
        <taxon>Actinomycetota</taxon>
        <taxon>Actinomycetes</taxon>
        <taxon>Pseudonocardiales</taxon>
        <taxon>Pseudonocardiaceae</taxon>
        <taxon>Lentzea</taxon>
    </lineage>
</organism>
<dbReference type="EMBL" id="BNAR01000014">
    <property type="protein sequence ID" value="GHH55365.1"/>
    <property type="molecule type" value="Genomic_DNA"/>
</dbReference>
<dbReference type="InterPro" id="IPR016208">
    <property type="entry name" value="Ald_Oxase/xanthine_DH-like"/>
</dbReference>
<dbReference type="Pfam" id="PF20256">
    <property type="entry name" value="MoCoBD_2"/>
    <property type="match status" value="1"/>
</dbReference>